<protein>
    <submittedName>
        <fullName evidence="2">Uncharacterized protein</fullName>
    </submittedName>
</protein>
<evidence type="ECO:0000256" key="1">
    <source>
        <dbReference type="SAM" id="MobiDB-lite"/>
    </source>
</evidence>
<dbReference type="EMBL" id="CAMXCT030002580">
    <property type="protein sequence ID" value="CAL4786396.1"/>
    <property type="molecule type" value="Genomic_DNA"/>
</dbReference>
<dbReference type="Proteomes" id="UP001152797">
    <property type="component" value="Unassembled WGS sequence"/>
</dbReference>
<reference evidence="3 4" key="2">
    <citation type="submission" date="2024-05" db="EMBL/GenBank/DDBJ databases">
        <authorList>
            <person name="Chen Y."/>
            <person name="Shah S."/>
            <person name="Dougan E. K."/>
            <person name="Thang M."/>
            <person name="Chan C."/>
        </authorList>
    </citation>
    <scope>NUCLEOTIDE SEQUENCE [LARGE SCALE GENOMIC DNA]</scope>
</reference>
<dbReference type="EMBL" id="CAMXCT010002580">
    <property type="protein sequence ID" value="CAI3999084.1"/>
    <property type="molecule type" value="Genomic_DNA"/>
</dbReference>
<dbReference type="EMBL" id="CAMXCT020002580">
    <property type="protein sequence ID" value="CAL1152459.1"/>
    <property type="molecule type" value="Genomic_DNA"/>
</dbReference>
<name>A0A9P1CWL6_9DINO</name>
<dbReference type="AlphaFoldDB" id="A0A9P1CWL6"/>
<feature type="region of interest" description="Disordered" evidence="1">
    <location>
        <begin position="200"/>
        <end position="220"/>
    </location>
</feature>
<feature type="compositionally biased region" description="Polar residues" evidence="1">
    <location>
        <begin position="200"/>
        <end position="211"/>
    </location>
</feature>
<sequence length="533" mass="58902">MADPNVELRETFSYVERCLRAWELSRFLRKLGINGESLVMGEDTNDVIPPTLPNIKANYALLKGFTQHMANTGVIITKLIGYIQPPVVKFYELMEIDVTTCDAKAVIYATSFIIKKMLHVVRRKWARHMTKLIKTLAEEESWKEVEALAEADDEKASAQAVPEPPLPAQPVPSMESSNMTKSSGHDSDVQVVEWWKVTPRNRSCPETTPSQPKVPAEAAAPATKGGYGRIGLCFDTPLQAKLCTSTGSAAETAETMPMEVEDNLANHGSDLMREMELEKAKELKSLPKAPSSPLPGPLLPSPSHLPDGAGEAGAGDDGRDTDQPAILHVATMSRIEMNKVKRIVQPKPNSGKLEVPKDIMNMWNTAKGKEQLFKMWAKSGGVKAVFLEKVEILSVTTKRKKIEVTGGFYSEEDMKTELGYKEISGCMDRIEKIKKLAIAKKLVRVCEYDADELEYWVNVRTTGTLSREDLETLSRTRVHEGEAPADSMDMDEMDMGPGAFETFGKGDMPVEGDATMNAQSKLGMYMKNALKSI</sequence>
<proteinExistence type="predicted"/>
<feature type="region of interest" description="Disordered" evidence="1">
    <location>
        <begin position="152"/>
        <end position="188"/>
    </location>
</feature>
<gene>
    <name evidence="2" type="ORF">C1SCF055_LOCUS25333</name>
</gene>
<evidence type="ECO:0000313" key="3">
    <source>
        <dbReference type="EMBL" id="CAL4786396.1"/>
    </source>
</evidence>
<evidence type="ECO:0000313" key="4">
    <source>
        <dbReference type="Proteomes" id="UP001152797"/>
    </source>
</evidence>
<feature type="region of interest" description="Disordered" evidence="1">
    <location>
        <begin position="286"/>
        <end position="322"/>
    </location>
</feature>
<reference evidence="2" key="1">
    <citation type="submission" date="2022-10" db="EMBL/GenBank/DDBJ databases">
        <authorList>
            <person name="Chen Y."/>
            <person name="Dougan E. K."/>
            <person name="Chan C."/>
            <person name="Rhodes N."/>
            <person name="Thang M."/>
        </authorList>
    </citation>
    <scope>NUCLEOTIDE SEQUENCE</scope>
</reference>
<accession>A0A9P1CWL6</accession>
<organism evidence="2">
    <name type="scientific">Cladocopium goreaui</name>
    <dbReference type="NCBI Taxonomy" id="2562237"/>
    <lineage>
        <taxon>Eukaryota</taxon>
        <taxon>Sar</taxon>
        <taxon>Alveolata</taxon>
        <taxon>Dinophyceae</taxon>
        <taxon>Suessiales</taxon>
        <taxon>Symbiodiniaceae</taxon>
        <taxon>Cladocopium</taxon>
    </lineage>
</organism>
<comment type="caution">
    <text evidence="2">The sequence shown here is derived from an EMBL/GenBank/DDBJ whole genome shotgun (WGS) entry which is preliminary data.</text>
</comment>
<evidence type="ECO:0000313" key="2">
    <source>
        <dbReference type="EMBL" id="CAI3999084.1"/>
    </source>
</evidence>
<keyword evidence="4" id="KW-1185">Reference proteome</keyword>
<feature type="compositionally biased region" description="Pro residues" evidence="1">
    <location>
        <begin position="290"/>
        <end position="300"/>
    </location>
</feature>